<feature type="domain" description="Cytochrome c" evidence="11">
    <location>
        <begin position="43"/>
        <end position="148"/>
    </location>
</feature>
<dbReference type="Gene3D" id="1.10.760.10">
    <property type="entry name" value="Cytochrome c-like domain"/>
    <property type="match status" value="2"/>
</dbReference>
<protein>
    <submittedName>
        <fullName evidence="12">Mono/diheme cytochrome c family protein</fullName>
    </submittedName>
</protein>
<dbReference type="InterPro" id="IPR009056">
    <property type="entry name" value="Cyt_c-like_dom"/>
</dbReference>
<feature type="binding site" description="covalent" evidence="9">
    <location>
        <position position="60"/>
    </location>
    <ligand>
        <name>heme c</name>
        <dbReference type="ChEBI" id="CHEBI:61717"/>
        <label>1</label>
    </ligand>
</feature>
<feature type="domain" description="Cytochrome c" evidence="11">
    <location>
        <begin position="190"/>
        <end position="299"/>
    </location>
</feature>
<evidence type="ECO:0000256" key="3">
    <source>
        <dbReference type="ARBA" id="ARBA00022617"/>
    </source>
</evidence>
<evidence type="ECO:0000256" key="7">
    <source>
        <dbReference type="ARBA" id="ARBA00023004"/>
    </source>
</evidence>
<proteinExistence type="predicted"/>
<evidence type="ECO:0000256" key="9">
    <source>
        <dbReference type="PIRSR" id="PIRSR000018-50"/>
    </source>
</evidence>
<dbReference type="PANTHER" id="PTHR35008:SF8">
    <property type="entry name" value="ALCOHOL DEHYDROGENASE CYTOCHROME C SUBUNIT"/>
    <property type="match status" value="1"/>
</dbReference>
<evidence type="ECO:0000256" key="6">
    <source>
        <dbReference type="ARBA" id="ARBA00022737"/>
    </source>
</evidence>
<comment type="cofactor">
    <cofactor evidence="9">
        <name>heme c</name>
        <dbReference type="ChEBI" id="CHEBI:61717"/>
    </cofactor>
    <text evidence="9">Binds 3 heme c groups covalently per subunit.</text>
</comment>
<organism evidence="12 13">
    <name type="scientific">Variovorax paradoxus</name>
    <dbReference type="NCBI Taxonomy" id="34073"/>
    <lineage>
        <taxon>Bacteria</taxon>
        <taxon>Pseudomonadati</taxon>
        <taxon>Pseudomonadota</taxon>
        <taxon>Betaproteobacteria</taxon>
        <taxon>Burkholderiales</taxon>
        <taxon>Comamonadaceae</taxon>
        <taxon>Variovorax</taxon>
    </lineage>
</organism>
<feature type="binding site" description="covalent" evidence="9">
    <location>
        <position position="346"/>
    </location>
    <ligand>
        <name>heme c</name>
        <dbReference type="ChEBI" id="CHEBI:61717"/>
        <label>3</label>
    </ligand>
</feature>
<dbReference type="GO" id="GO:0016614">
    <property type="term" value="F:oxidoreductase activity, acting on CH-OH group of donors"/>
    <property type="evidence" value="ECO:0007669"/>
    <property type="project" value="InterPro"/>
</dbReference>
<evidence type="ECO:0000259" key="11">
    <source>
        <dbReference type="PROSITE" id="PS51007"/>
    </source>
</evidence>
<evidence type="ECO:0000256" key="5">
    <source>
        <dbReference type="ARBA" id="ARBA00022729"/>
    </source>
</evidence>
<dbReference type="AlphaFoldDB" id="A0AAW8EP61"/>
<dbReference type="InterPro" id="IPR014353">
    <property type="entry name" value="Membr-bd_ADH_cyt_c"/>
</dbReference>
<dbReference type="PANTHER" id="PTHR35008">
    <property type="entry name" value="BLL4482 PROTEIN-RELATED"/>
    <property type="match status" value="1"/>
</dbReference>
<comment type="caution">
    <text evidence="12">The sequence shown here is derived from an EMBL/GenBank/DDBJ whole genome shotgun (WGS) entry which is preliminary data.</text>
</comment>
<evidence type="ECO:0000256" key="10">
    <source>
        <dbReference type="PIRSR" id="PIRSR000018-51"/>
    </source>
</evidence>
<dbReference type="PIRSF" id="PIRSF000018">
    <property type="entry name" value="Mb_ADH_cyt_c"/>
    <property type="match status" value="1"/>
</dbReference>
<evidence type="ECO:0000313" key="13">
    <source>
        <dbReference type="Proteomes" id="UP001224845"/>
    </source>
</evidence>
<dbReference type="Proteomes" id="UP001224845">
    <property type="component" value="Unassembled WGS sequence"/>
</dbReference>
<dbReference type="SUPFAM" id="SSF46626">
    <property type="entry name" value="Cytochrome c"/>
    <property type="match status" value="3"/>
</dbReference>
<dbReference type="GO" id="GO:0009055">
    <property type="term" value="F:electron transfer activity"/>
    <property type="evidence" value="ECO:0007669"/>
    <property type="project" value="InterPro"/>
</dbReference>
<dbReference type="GO" id="GO:0005506">
    <property type="term" value="F:iron ion binding"/>
    <property type="evidence" value="ECO:0007669"/>
    <property type="project" value="InterPro"/>
</dbReference>
<comment type="subcellular location">
    <subcellularLocation>
        <location evidence="1">Cell membrane</location>
    </subcellularLocation>
</comment>
<sequence>MKRLFNLLVAVFVVGAALYFFLNRSDKSEGEAPVLAGAPANAALLVRGEYLTKAADCIACHTVPGGKGQPFAGGLPFVLPFGTIYSSNITADPETGIGKWSDDDFVRALHDGVRADGKRLYPAFPYTSYTALSRNDVLAIKAYLFSLPKVSQPNREADLGFPFNQRWAMGLWNAAFFKSSRFEADASKPPAWNQGKYLATALGHCAECHTPRNFAFAMDADNNLAGESIQGWRAYNITSDAKHGIGAWSDAEVASYLTTGHAAGRGSASGPMGEAVEHSLQYLKPEDASALVSYLRTVPAKAGKNPIEVDAKAPWAVAASAAAPATSTAEGHEQGLRLFAAACASCHQWNGQGQQSANASLLGTRGVNDPDGSNVTQMILQGVKMRVRDQEVYMPAFGKAYTDTEVAALANYVIAQFGNKQGAAVTPEFVAKQRTR</sequence>
<feature type="domain" description="Cytochrome c" evidence="11">
    <location>
        <begin position="330"/>
        <end position="417"/>
    </location>
</feature>
<evidence type="ECO:0000256" key="4">
    <source>
        <dbReference type="ARBA" id="ARBA00022723"/>
    </source>
</evidence>
<dbReference type="GO" id="GO:0005886">
    <property type="term" value="C:plasma membrane"/>
    <property type="evidence" value="ECO:0007669"/>
    <property type="project" value="UniProtKB-SubCell"/>
</dbReference>
<feature type="binding site" description="axial binding residue" evidence="10">
    <location>
        <position position="209"/>
    </location>
    <ligand>
        <name>heme c</name>
        <dbReference type="ChEBI" id="CHEBI:61717"/>
        <label>2</label>
    </ligand>
    <ligandPart>
        <name>Fe</name>
        <dbReference type="ChEBI" id="CHEBI:18248"/>
    </ligandPart>
</feature>
<dbReference type="GO" id="GO:0020037">
    <property type="term" value="F:heme binding"/>
    <property type="evidence" value="ECO:0007669"/>
    <property type="project" value="InterPro"/>
</dbReference>
<reference evidence="12" key="1">
    <citation type="submission" date="2023-07" db="EMBL/GenBank/DDBJ databases">
        <title>Sorghum-associated microbial communities from plants grown in Nebraska, USA.</title>
        <authorList>
            <person name="Schachtman D."/>
        </authorList>
    </citation>
    <scope>NUCLEOTIDE SEQUENCE</scope>
    <source>
        <strain evidence="12">DS3315</strain>
    </source>
</reference>
<dbReference type="Pfam" id="PF00034">
    <property type="entry name" value="Cytochrom_C"/>
    <property type="match status" value="1"/>
</dbReference>
<keyword evidence="7 10" id="KW-0408">Iron</keyword>
<name>A0AAW8EP61_VARPD</name>
<feature type="binding site" description="covalent" evidence="9">
    <location>
        <position position="343"/>
    </location>
    <ligand>
        <name>heme c</name>
        <dbReference type="ChEBI" id="CHEBI:61717"/>
        <label>3</label>
    </ligand>
</feature>
<dbReference type="EMBL" id="JAUSRV010000016">
    <property type="protein sequence ID" value="MDP9974319.1"/>
    <property type="molecule type" value="Genomic_DNA"/>
</dbReference>
<evidence type="ECO:0000256" key="8">
    <source>
        <dbReference type="ARBA" id="ARBA00023136"/>
    </source>
</evidence>
<keyword evidence="2" id="KW-1003">Cell membrane</keyword>
<keyword evidence="5" id="KW-0732">Signal</keyword>
<gene>
    <name evidence="12" type="ORF">J2W39_005582</name>
</gene>
<keyword evidence="4 10" id="KW-0479">Metal-binding</keyword>
<evidence type="ECO:0000256" key="2">
    <source>
        <dbReference type="ARBA" id="ARBA00022475"/>
    </source>
</evidence>
<feature type="binding site" description="covalent" evidence="9">
    <location>
        <position position="205"/>
    </location>
    <ligand>
        <name>heme c</name>
        <dbReference type="ChEBI" id="CHEBI:61717"/>
        <label>2</label>
    </ligand>
</feature>
<dbReference type="InterPro" id="IPR051459">
    <property type="entry name" value="Cytochrome_c-type_DH"/>
</dbReference>
<evidence type="ECO:0000256" key="1">
    <source>
        <dbReference type="ARBA" id="ARBA00004236"/>
    </source>
</evidence>
<keyword evidence="8" id="KW-0472">Membrane</keyword>
<evidence type="ECO:0000313" key="12">
    <source>
        <dbReference type="EMBL" id="MDP9974319.1"/>
    </source>
</evidence>
<dbReference type="RefSeq" id="WP_015866618.1">
    <property type="nucleotide sequence ID" value="NZ_CAXUQE020000001.1"/>
</dbReference>
<accession>A0AAW8EP61</accession>
<dbReference type="InterPro" id="IPR036909">
    <property type="entry name" value="Cyt_c-like_dom_sf"/>
</dbReference>
<dbReference type="PROSITE" id="PS51007">
    <property type="entry name" value="CYTC"/>
    <property type="match status" value="3"/>
</dbReference>
<keyword evidence="3 9" id="KW-0349">Heme</keyword>
<feature type="binding site" description="axial binding residue" evidence="10">
    <location>
        <position position="347"/>
    </location>
    <ligand>
        <name>heme c</name>
        <dbReference type="ChEBI" id="CHEBI:61717"/>
        <label>3</label>
    </ligand>
    <ligandPart>
        <name>Fe</name>
        <dbReference type="ChEBI" id="CHEBI:18248"/>
    </ligandPart>
</feature>
<feature type="binding site" description="covalent" evidence="9">
    <location>
        <position position="208"/>
    </location>
    <ligand>
        <name>heme c</name>
        <dbReference type="ChEBI" id="CHEBI:61717"/>
        <label>2</label>
    </ligand>
</feature>
<feature type="binding site" description="axial binding residue" evidence="10">
    <location>
        <position position="61"/>
    </location>
    <ligand>
        <name>heme c</name>
        <dbReference type="ChEBI" id="CHEBI:61717"/>
        <label>1</label>
    </ligand>
    <ligandPart>
        <name>Fe</name>
        <dbReference type="ChEBI" id="CHEBI:18248"/>
    </ligandPart>
</feature>
<feature type="binding site" description="covalent" evidence="9">
    <location>
        <position position="57"/>
    </location>
    <ligand>
        <name>heme c</name>
        <dbReference type="ChEBI" id="CHEBI:61717"/>
        <label>1</label>
    </ligand>
</feature>
<keyword evidence="6" id="KW-0677">Repeat</keyword>